<proteinExistence type="predicted"/>
<evidence type="ECO:0000313" key="1">
    <source>
        <dbReference type="EMBL" id="RNA01187.1"/>
    </source>
</evidence>
<reference evidence="1 2" key="1">
    <citation type="journal article" date="2018" name="Sci. Rep.">
        <title>Genomic signatures of local adaptation to the degree of environmental predictability in rotifers.</title>
        <authorList>
            <person name="Franch-Gras L."/>
            <person name="Hahn C."/>
            <person name="Garcia-Roger E.M."/>
            <person name="Carmona M.J."/>
            <person name="Serra M."/>
            <person name="Gomez A."/>
        </authorList>
    </citation>
    <scope>NUCLEOTIDE SEQUENCE [LARGE SCALE GENOMIC DNA]</scope>
    <source>
        <strain evidence="1">HYR1</strain>
    </source>
</reference>
<accession>A0A3M7PPW6</accession>
<name>A0A3M7PPW6_BRAPC</name>
<comment type="caution">
    <text evidence="1">The sequence shown here is derived from an EMBL/GenBank/DDBJ whole genome shotgun (WGS) entry which is preliminary data.</text>
</comment>
<dbReference type="EMBL" id="REGN01009425">
    <property type="protein sequence ID" value="RNA01187.1"/>
    <property type="molecule type" value="Genomic_DNA"/>
</dbReference>
<sequence length="86" mass="9962">MKFDNAPTILKDQLQTNYSTKLKWNLRNSDKLVHNGAGSKFVLISLEKDKGISLLISLEYTIDHSTTNIFLLVTILNQNRERKEER</sequence>
<evidence type="ECO:0000313" key="2">
    <source>
        <dbReference type="Proteomes" id="UP000276133"/>
    </source>
</evidence>
<dbReference type="Proteomes" id="UP000276133">
    <property type="component" value="Unassembled WGS sequence"/>
</dbReference>
<dbReference type="AlphaFoldDB" id="A0A3M7PPW6"/>
<organism evidence="1 2">
    <name type="scientific">Brachionus plicatilis</name>
    <name type="common">Marine rotifer</name>
    <name type="synonym">Brachionus muelleri</name>
    <dbReference type="NCBI Taxonomy" id="10195"/>
    <lineage>
        <taxon>Eukaryota</taxon>
        <taxon>Metazoa</taxon>
        <taxon>Spiralia</taxon>
        <taxon>Gnathifera</taxon>
        <taxon>Rotifera</taxon>
        <taxon>Eurotatoria</taxon>
        <taxon>Monogononta</taxon>
        <taxon>Pseudotrocha</taxon>
        <taxon>Ploima</taxon>
        <taxon>Brachionidae</taxon>
        <taxon>Brachionus</taxon>
    </lineage>
</organism>
<gene>
    <name evidence="1" type="ORF">BpHYR1_016037</name>
</gene>
<protein>
    <submittedName>
        <fullName evidence="1">Uncharacterized protein</fullName>
    </submittedName>
</protein>
<keyword evidence="2" id="KW-1185">Reference proteome</keyword>